<comment type="caution">
    <text evidence="2">The sequence shown here is derived from an EMBL/GenBank/DDBJ whole genome shotgun (WGS) entry which is preliminary data.</text>
</comment>
<reference evidence="2 3" key="1">
    <citation type="submission" date="2014-07" db="EMBL/GenBank/DDBJ databases">
        <title>Expanding our view of genomic diversity in Candidatus Accumulibacter clades.</title>
        <authorList>
            <person name="Skennerton C.T."/>
            <person name="Barr J.J."/>
            <person name="Slater F.R."/>
            <person name="Bond P.L."/>
            <person name="Tyson G.W."/>
        </authorList>
    </citation>
    <scope>NUCLEOTIDE SEQUENCE [LARGE SCALE GENOMIC DNA]</scope>
    <source>
        <strain evidence="3">SK-01</strain>
    </source>
</reference>
<protein>
    <submittedName>
        <fullName evidence="2">Uncharacterized protein</fullName>
    </submittedName>
</protein>
<evidence type="ECO:0000256" key="1">
    <source>
        <dbReference type="SAM" id="MobiDB-lite"/>
    </source>
</evidence>
<sequence>MAQMDVAPSRRKVTAGCGHPCIEAGAVWRGMPLIAISIAWPGRNAQEVGQEKAPMDNHLRLPGPDCRPTPHPAMAAAPARRASIPAMAARSA</sequence>
<proteinExistence type="predicted"/>
<feature type="region of interest" description="Disordered" evidence="1">
    <location>
        <begin position="47"/>
        <end position="92"/>
    </location>
</feature>
<dbReference type="EMBL" id="JDSS02000037">
    <property type="protein sequence ID" value="KFB66999.1"/>
    <property type="molecule type" value="Genomic_DNA"/>
</dbReference>
<accession>A0A084XX05</accession>
<feature type="compositionally biased region" description="Basic and acidic residues" evidence="1">
    <location>
        <begin position="49"/>
        <end position="59"/>
    </location>
</feature>
<evidence type="ECO:0000313" key="2">
    <source>
        <dbReference type="EMBL" id="KFB66999.1"/>
    </source>
</evidence>
<name>A0A084XX05_9PROT</name>
<evidence type="ECO:0000313" key="3">
    <source>
        <dbReference type="Proteomes" id="UP000019812"/>
    </source>
</evidence>
<dbReference type="Proteomes" id="UP000019812">
    <property type="component" value="Unassembled WGS sequence"/>
</dbReference>
<gene>
    <name evidence="2" type="ORF">CAPSK01_003940</name>
</gene>
<feature type="compositionally biased region" description="Low complexity" evidence="1">
    <location>
        <begin position="72"/>
        <end position="92"/>
    </location>
</feature>
<dbReference type="AlphaFoldDB" id="A0A084XX05"/>
<organism evidence="2 3">
    <name type="scientific">Candidatus Accumulibacter vicinus</name>
    <dbReference type="NCBI Taxonomy" id="2954382"/>
    <lineage>
        <taxon>Bacteria</taxon>
        <taxon>Pseudomonadati</taxon>
        <taxon>Pseudomonadota</taxon>
        <taxon>Betaproteobacteria</taxon>
        <taxon>Candidatus Accumulibacter</taxon>
    </lineage>
</organism>